<evidence type="ECO:0000313" key="11">
    <source>
        <dbReference type="EMBL" id="TVY47266.1"/>
    </source>
</evidence>
<evidence type="ECO:0000256" key="8">
    <source>
        <dbReference type="ARBA" id="ARBA00023288"/>
    </source>
</evidence>
<dbReference type="InterPro" id="IPR008427">
    <property type="entry name" value="Extracellular_membr_CFEM_dom"/>
</dbReference>
<name>A0A8H8UJM2_9HELO</name>
<comment type="subcellular location">
    <subcellularLocation>
        <location evidence="1">Membrane</location>
        <topology evidence="1">Lipid-anchor</topology>
        <topology evidence="1">GPI-anchor</topology>
    </subcellularLocation>
    <subcellularLocation>
        <location evidence="2">Secreted</location>
    </subcellularLocation>
</comment>
<keyword evidence="9" id="KW-0408">Iron</keyword>
<organism evidence="11 12">
    <name type="scientific">Lachnellula occidentalis</name>
    <dbReference type="NCBI Taxonomy" id="215460"/>
    <lineage>
        <taxon>Eukaryota</taxon>
        <taxon>Fungi</taxon>
        <taxon>Dikarya</taxon>
        <taxon>Ascomycota</taxon>
        <taxon>Pezizomycotina</taxon>
        <taxon>Leotiomycetes</taxon>
        <taxon>Helotiales</taxon>
        <taxon>Lachnaceae</taxon>
        <taxon>Lachnellula</taxon>
    </lineage>
</organism>
<dbReference type="GO" id="GO:0005576">
    <property type="term" value="C:extracellular region"/>
    <property type="evidence" value="ECO:0007669"/>
    <property type="project" value="UniProtKB-SubCell"/>
</dbReference>
<evidence type="ECO:0000256" key="4">
    <source>
        <dbReference type="ARBA" id="ARBA00022525"/>
    </source>
</evidence>
<keyword evidence="6" id="KW-0732">Signal</keyword>
<feature type="domain" description="CFEM" evidence="10">
    <location>
        <begin position="1"/>
        <end position="117"/>
    </location>
</feature>
<dbReference type="PROSITE" id="PS51257">
    <property type="entry name" value="PROKAR_LIPOPROTEIN"/>
    <property type="match status" value="1"/>
</dbReference>
<keyword evidence="8" id="KW-0449">Lipoprotein</keyword>
<evidence type="ECO:0000256" key="9">
    <source>
        <dbReference type="PROSITE-ProRule" id="PRU01356"/>
    </source>
</evidence>
<keyword evidence="5" id="KW-0472">Membrane</keyword>
<keyword evidence="9" id="KW-0349">Heme</keyword>
<reference evidence="11 12" key="1">
    <citation type="submission" date="2018-05" db="EMBL/GenBank/DDBJ databases">
        <title>Genome sequencing and assembly of the regulated plant pathogen Lachnellula willkommii and related sister species for the development of diagnostic species identification markers.</title>
        <authorList>
            <person name="Giroux E."/>
            <person name="Bilodeau G."/>
        </authorList>
    </citation>
    <scope>NUCLEOTIDE SEQUENCE [LARGE SCALE GENOMIC DNA]</scope>
    <source>
        <strain evidence="11 12">CBS 160.35</strain>
    </source>
</reference>
<evidence type="ECO:0000256" key="6">
    <source>
        <dbReference type="ARBA" id="ARBA00022729"/>
    </source>
</evidence>
<keyword evidence="5" id="KW-0325">Glycoprotein</keyword>
<evidence type="ECO:0000256" key="5">
    <source>
        <dbReference type="ARBA" id="ARBA00022622"/>
    </source>
</evidence>
<sequence length="164" mass="15987">MRFTTLAIPLGLKACTTQFTTGTTIGGCAALDIPCICASSGFLNSVSLAHNLAKCKMLNLVLYQIACCLAGSCNSQDQATAVAFAQNLCKTSGAANIPSAVVCSTSKLTSTSSSASSSANSAASSAVASTTTTATATAKGNSGVHNLAGIGAGMVGALAAVVLV</sequence>
<evidence type="ECO:0000256" key="1">
    <source>
        <dbReference type="ARBA" id="ARBA00004589"/>
    </source>
</evidence>
<comment type="similarity">
    <text evidence="3">Belongs to the RBT5 family.</text>
</comment>
<dbReference type="GO" id="GO:0046872">
    <property type="term" value="F:metal ion binding"/>
    <property type="evidence" value="ECO:0007669"/>
    <property type="project" value="UniProtKB-UniRule"/>
</dbReference>
<evidence type="ECO:0000256" key="3">
    <source>
        <dbReference type="ARBA" id="ARBA00010031"/>
    </source>
</evidence>
<comment type="caution">
    <text evidence="9">Lacks conserved residue(s) required for the propagation of feature annotation.</text>
</comment>
<keyword evidence="5" id="KW-0336">GPI-anchor</keyword>
<protein>
    <recommendedName>
        <fullName evidence="10">CFEM domain-containing protein</fullName>
    </recommendedName>
</protein>
<keyword evidence="9" id="KW-0479">Metal-binding</keyword>
<feature type="disulfide bond" evidence="9">
    <location>
        <begin position="28"/>
        <end position="35"/>
    </location>
</feature>
<evidence type="ECO:0000256" key="7">
    <source>
        <dbReference type="ARBA" id="ARBA00023157"/>
    </source>
</evidence>
<dbReference type="OrthoDB" id="3065412at2759"/>
<dbReference type="EMBL" id="QGMI01000101">
    <property type="protein sequence ID" value="TVY47266.1"/>
    <property type="molecule type" value="Genomic_DNA"/>
</dbReference>
<dbReference type="PROSITE" id="PS52012">
    <property type="entry name" value="CFEM"/>
    <property type="match status" value="1"/>
</dbReference>
<evidence type="ECO:0000256" key="2">
    <source>
        <dbReference type="ARBA" id="ARBA00004613"/>
    </source>
</evidence>
<evidence type="ECO:0000259" key="10">
    <source>
        <dbReference type="PROSITE" id="PS52012"/>
    </source>
</evidence>
<accession>A0A8H8UJM2</accession>
<feature type="binding site" description="axial binding residue" evidence="9">
    <location>
        <position position="32"/>
    </location>
    <ligand>
        <name>heme</name>
        <dbReference type="ChEBI" id="CHEBI:30413"/>
    </ligand>
    <ligandPart>
        <name>Fe</name>
        <dbReference type="ChEBI" id="CHEBI:18248"/>
    </ligandPart>
</feature>
<dbReference type="AlphaFoldDB" id="A0A8H8UJM2"/>
<keyword evidence="4" id="KW-0964">Secreted</keyword>
<dbReference type="Proteomes" id="UP000443090">
    <property type="component" value="Unassembled WGS sequence"/>
</dbReference>
<evidence type="ECO:0000313" key="12">
    <source>
        <dbReference type="Proteomes" id="UP000443090"/>
    </source>
</evidence>
<dbReference type="GO" id="GO:0098552">
    <property type="term" value="C:side of membrane"/>
    <property type="evidence" value="ECO:0007669"/>
    <property type="project" value="UniProtKB-KW"/>
</dbReference>
<gene>
    <name evidence="11" type="ORF">LOCC1_G002095</name>
</gene>
<comment type="caution">
    <text evidence="11">The sequence shown here is derived from an EMBL/GenBank/DDBJ whole genome shotgun (WGS) entry which is preliminary data.</text>
</comment>
<proteinExistence type="inferred from homology"/>
<keyword evidence="7 9" id="KW-1015">Disulfide bond</keyword>
<keyword evidence="12" id="KW-1185">Reference proteome</keyword>